<dbReference type="AlphaFoldDB" id="A0AA35L150"/>
<dbReference type="GO" id="GO:0003924">
    <property type="term" value="F:GTPase activity"/>
    <property type="evidence" value="ECO:0007669"/>
    <property type="project" value="InterPro"/>
</dbReference>
<dbReference type="InterPro" id="IPR000795">
    <property type="entry name" value="T_Tr_GTP-bd_dom"/>
</dbReference>
<dbReference type="PANTHER" id="PTHR23115">
    <property type="entry name" value="TRANSLATION FACTOR"/>
    <property type="match status" value="1"/>
</dbReference>
<keyword evidence="2" id="KW-0342">GTP-binding</keyword>
<dbReference type="Pfam" id="PF00009">
    <property type="entry name" value="GTP_EFTU"/>
    <property type="match status" value="1"/>
</dbReference>
<dbReference type="SUPFAM" id="SSF52540">
    <property type="entry name" value="P-loop containing nucleoside triphosphate hydrolases"/>
    <property type="match status" value="1"/>
</dbReference>
<dbReference type="InterPro" id="IPR050100">
    <property type="entry name" value="TRAFAC_GTPase_members"/>
</dbReference>
<gene>
    <name evidence="5" type="ORF">PODLI_1B014757</name>
</gene>
<dbReference type="EMBL" id="OX395136">
    <property type="protein sequence ID" value="CAI5787956.1"/>
    <property type="molecule type" value="Genomic_DNA"/>
</dbReference>
<evidence type="ECO:0000313" key="6">
    <source>
        <dbReference type="Proteomes" id="UP001178461"/>
    </source>
</evidence>
<evidence type="ECO:0000313" key="5">
    <source>
        <dbReference type="EMBL" id="CAI5787956.1"/>
    </source>
</evidence>
<proteinExistence type="predicted"/>
<evidence type="ECO:0000259" key="4">
    <source>
        <dbReference type="Pfam" id="PF00009"/>
    </source>
</evidence>
<dbReference type="Gene3D" id="3.40.50.300">
    <property type="entry name" value="P-loop containing nucleotide triphosphate hydrolases"/>
    <property type="match status" value="1"/>
</dbReference>
<evidence type="ECO:0000256" key="3">
    <source>
        <dbReference type="SAM" id="MobiDB-lite"/>
    </source>
</evidence>
<evidence type="ECO:0000256" key="1">
    <source>
        <dbReference type="ARBA" id="ARBA00022741"/>
    </source>
</evidence>
<keyword evidence="1" id="KW-0547">Nucleotide-binding</keyword>
<feature type="domain" description="Tr-type G" evidence="4">
    <location>
        <begin position="48"/>
        <end position="236"/>
    </location>
</feature>
<feature type="compositionally biased region" description="Low complexity" evidence="3">
    <location>
        <begin position="488"/>
        <end position="497"/>
    </location>
</feature>
<name>A0AA35L150_9SAUR</name>
<evidence type="ECO:0000256" key="2">
    <source>
        <dbReference type="ARBA" id="ARBA00023134"/>
    </source>
</evidence>
<sequence>MAQWAGAYLNETPPPVCCTSVQDNQGRWLLRLELAAAGTEKMRNPPLRILVSGSEESGKSTLVGHLLYKCGHLKAETMETLWKQKVEQGKSYRQLLQTLQQVQKRGAAPGRGHYKSPTYDVTIAEPPSRVGMYRSCCLQGQQKVDCLLFVISAEKRDFEMRWHMTQKQILLASKLPVKQLVVCVNKMDSSTPEPYSCDRYKYIVGKVWDWLWAWDRDPRKVLFLPISALYGDNLQEPSLKMTWFCRWEILRERGGMVKGTTLQQFLDTFPACHLKPDLLYTPLEWTEKEEKILLRTWRSLSSQTPDHIPSPSMMSTALRQAGVWRSAEQCHSKVDALLWRYMADVLRGGIECSPSYWELHDILGYDVSTAAFQLRRCKQELVPTANAPTAPDLGWAEDVFVLLGPSGQGALAIPKEGEKEELVIPGPSGQEEPVAPEEAQLVHPGHFDQGEPVVPEEGERAELILPGPSGQAEPVVPEEGEEAEHVHPGPSGQGEPFVPEEGEEAEHVHPGPSGQGEPLSPRR</sequence>
<reference evidence="5" key="1">
    <citation type="submission" date="2022-12" db="EMBL/GenBank/DDBJ databases">
        <authorList>
            <person name="Alioto T."/>
            <person name="Alioto T."/>
            <person name="Gomez Garrido J."/>
        </authorList>
    </citation>
    <scope>NUCLEOTIDE SEQUENCE</scope>
</reference>
<accession>A0AA35L150</accession>
<dbReference type="Proteomes" id="UP001178461">
    <property type="component" value="Chromosome 11"/>
</dbReference>
<feature type="region of interest" description="Disordered" evidence="3">
    <location>
        <begin position="441"/>
        <end position="523"/>
    </location>
</feature>
<keyword evidence="6" id="KW-1185">Reference proteome</keyword>
<dbReference type="InterPro" id="IPR027417">
    <property type="entry name" value="P-loop_NTPase"/>
</dbReference>
<protein>
    <recommendedName>
        <fullName evidence="4">Tr-type G domain-containing protein</fullName>
    </recommendedName>
</protein>
<organism evidence="5 6">
    <name type="scientific">Podarcis lilfordi</name>
    <name type="common">Lilford's wall lizard</name>
    <dbReference type="NCBI Taxonomy" id="74358"/>
    <lineage>
        <taxon>Eukaryota</taxon>
        <taxon>Metazoa</taxon>
        <taxon>Chordata</taxon>
        <taxon>Craniata</taxon>
        <taxon>Vertebrata</taxon>
        <taxon>Euteleostomi</taxon>
        <taxon>Lepidosauria</taxon>
        <taxon>Squamata</taxon>
        <taxon>Bifurcata</taxon>
        <taxon>Unidentata</taxon>
        <taxon>Episquamata</taxon>
        <taxon>Laterata</taxon>
        <taxon>Lacertibaenia</taxon>
        <taxon>Lacertidae</taxon>
        <taxon>Podarcis</taxon>
    </lineage>
</organism>
<dbReference type="GO" id="GO:0005525">
    <property type="term" value="F:GTP binding"/>
    <property type="evidence" value="ECO:0007669"/>
    <property type="project" value="UniProtKB-KW"/>
</dbReference>